<evidence type="ECO:0000313" key="2">
    <source>
        <dbReference type="EMBL" id="GKV42222.1"/>
    </source>
</evidence>
<accession>A0AAV5M0S2</accession>
<gene>
    <name evidence="2" type="ORF">SLEP1_g49654</name>
</gene>
<dbReference type="InterPro" id="IPR005162">
    <property type="entry name" value="Retrotrans_gag_dom"/>
</dbReference>
<protein>
    <recommendedName>
        <fullName evidence="1">Retrotransposon gag domain-containing protein</fullName>
    </recommendedName>
</protein>
<evidence type="ECO:0000313" key="3">
    <source>
        <dbReference type="Proteomes" id="UP001054252"/>
    </source>
</evidence>
<dbReference type="Pfam" id="PF03732">
    <property type="entry name" value="Retrotrans_gag"/>
    <property type="match status" value="1"/>
</dbReference>
<evidence type="ECO:0000259" key="1">
    <source>
        <dbReference type="Pfam" id="PF03732"/>
    </source>
</evidence>
<keyword evidence="3" id="KW-1185">Reference proteome</keyword>
<dbReference type="AlphaFoldDB" id="A0AAV5M0S2"/>
<name>A0AAV5M0S2_9ROSI</name>
<feature type="domain" description="Retrotransposon gag" evidence="1">
    <location>
        <begin position="2"/>
        <end position="88"/>
    </location>
</feature>
<reference evidence="2 3" key="1">
    <citation type="journal article" date="2021" name="Commun. Biol.">
        <title>The genome of Shorea leprosula (Dipterocarpaceae) highlights the ecological relevance of drought in aseasonal tropical rainforests.</title>
        <authorList>
            <person name="Ng K.K.S."/>
            <person name="Kobayashi M.J."/>
            <person name="Fawcett J.A."/>
            <person name="Hatakeyama M."/>
            <person name="Paape T."/>
            <person name="Ng C.H."/>
            <person name="Ang C.C."/>
            <person name="Tnah L.H."/>
            <person name="Lee C.T."/>
            <person name="Nishiyama T."/>
            <person name="Sese J."/>
            <person name="O'Brien M.J."/>
            <person name="Copetti D."/>
            <person name="Mohd Noor M.I."/>
            <person name="Ong R.C."/>
            <person name="Putra M."/>
            <person name="Sireger I.Z."/>
            <person name="Indrioko S."/>
            <person name="Kosugi Y."/>
            <person name="Izuno A."/>
            <person name="Isagi Y."/>
            <person name="Lee S.L."/>
            <person name="Shimizu K.K."/>
        </authorList>
    </citation>
    <scope>NUCLEOTIDE SEQUENCE [LARGE SCALE GENOMIC DNA]</scope>
    <source>
        <strain evidence="2">214</strain>
    </source>
</reference>
<comment type="caution">
    <text evidence="2">The sequence shown here is derived from an EMBL/GenBank/DDBJ whole genome shotgun (WGS) entry which is preliminary data.</text>
</comment>
<proteinExistence type="predicted"/>
<dbReference type="Proteomes" id="UP001054252">
    <property type="component" value="Unassembled WGS sequence"/>
</dbReference>
<organism evidence="2 3">
    <name type="scientific">Rubroshorea leprosula</name>
    <dbReference type="NCBI Taxonomy" id="152421"/>
    <lineage>
        <taxon>Eukaryota</taxon>
        <taxon>Viridiplantae</taxon>
        <taxon>Streptophyta</taxon>
        <taxon>Embryophyta</taxon>
        <taxon>Tracheophyta</taxon>
        <taxon>Spermatophyta</taxon>
        <taxon>Magnoliopsida</taxon>
        <taxon>eudicotyledons</taxon>
        <taxon>Gunneridae</taxon>
        <taxon>Pentapetalae</taxon>
        <taxon>rosids</taxon>
        <taxon>malvids</taxon>
        <taxon>Malvales</taxon>
        <taxon>Dipterocarpaceae</taxon>
        <taxon>Rubroshorea</taxon>
    </lineage>
</organism>
<dbReference type="EMBL" id="BPVZ01000156">
    <property type="protein sequence ID" value="GKV42222.1"/>
    <property type="molecule type" value="Genomic_DNA"/>
</dbReference>
<sequence length="124" mass="14543">MLTGEALTWWERYLKLHQGEPELSTWNGFKKVFIDSKRRELQREFAYLKQGSRTVEHYKEFDCYMPFVGSQVGDEQAKADRFSWGLNPDIYLVVNQFKPTTYKEAADKAIDQEKAMAKVKTPDP</sequence>